<evidence type="ECO:0000313" key="1">
    <source>
        <dbReference type="EMBL" id="KKM88753.1"/>
    </source>
</evidence>
<comment type="caution">
    <text evidence="1">The sequence shown here is derived from an EMBL/GenBank/DDBJ whole genome shotgun (WGS) entry which is preliminary data.</text>
</comment>
<protein>
    <submittedName>
        <fullName evidence="1">Uncharacterized protein</fullName>
    </submittedName>
</protein>
<reference evidence="1" key="1">
    <citation type="journal article" date="2015" name="Nature">
        <title>Complex archaea that bridge the gap between prokaryotes and eukaryotes.</title>
        <authorList>
            <person name="Spang A."/>
            <person name="Saw J.H."/>
            <person name="Jorgensen S.L."/>
            <person name="Zaremba-Niedzwiedzka K."/>
            <person name="Martijn J."/>
            <person name="Lind A.E."/>
            <person name="van Eijk R."/>
            <person name="Schleper C."/>
            <person name="Guy L."/>
            <person name="Ettema T.J."/>
        </authorList>
    </citation>
    <scope>NUCLEOTIDE SEQUENCE</scope>
</reference>
<dbReference type="EMBL" id="LAZR01006919">
    <property type="protein sequence ID" value="KKM88753.1"/>
    <property type="molecule type" value="Genomic_DNA"/>
</dbReference>
<name>A0A0F9L4Z1_9ZZZZ</name>
<organism evidence="1">
    <name type="scientific">marine sediment metagenome</name>
    <dbReference type="NCBI Taxonomy" id="412755"/>
    <lineage>
        <taxon>unclassified sequences</taxon>
        <taxon>metagenomes</taxon>
        <taxon>ecological metagenomes</taxon>
    </lineage>
</organism>
<proteinExistence type="predicted"/>
<dbReference type="AlphaFoldDB" id="A0A0F9L4Z1"/>
<gene>
    <name evidence="1" type="ORF">LCGC14_1255610</name>
</gene>
<sequence>MKEEALDHLRKVCIARDDEIEILTEDREQKDKEI</sequence>
<accession>A0A0F9L4Z1</accession>